<comment type="caution">
    <text evidence="1">The sequence shown here is derived from an EMBL/GenBank/DDBJ whole genome shotgun (WGS) entry which is preliminary data.</text>
</comment>
<organism evidence="1 2">
    <name type="scientific">Carnegiea gigantea</name>
    <dbReference type="NCBI Taxonomy" id="171969"/>
    <lineage>
        <taxon>Eukaryota</taxon>
        <taxon>Viridiplantae</taxon>
        <taxon>Streptophyta</taxon>
        <taxon>Embryophyta</taxon>
        <taxon>Tracheophyta</taxon>
        <taxon>Spermatophyta</taxon>
        <taxon>Magnoliopsida</taxon>
        <taxon>eudicotyledons</taxon>
        <taxon>Gunneridae</taxon>
        <taxon>Pentapetalae</taxon>
        <taxon>Caryophyllales</taxon>
        <taxon>Cactineae</taxon>
        <taxon>Cactaceae</taxon>
        <taxon>Cactoideae</taxon>
        <taxon>Echinocereeae</taxon>
        <taxon>Carnegiea</taxon>
    </lineage>
</organism>
<accession>A0A9Q1K9Y0</accession>
<dbReference type="OrthoDB" id="679318at2759"/>
<dbReference type="Proteomes" id="UP001153076">
    <property type="component" value="Unassembled WGS sequence"/>
</dbReference>
<evidence type="ECO:0000313" key="1">
    <source>
        <dbReference type="EMBL" id="KAJ8439007.1"/>
    </source>
</evidence>
<keyword evidence="2" id="KW-1185">Reference proteome</keyword>
<dbReference type="AlphaFoldDB" id="A0A9Q1K9Y0"/>
<gene>
    <name evidence="1" type="ORF">Cgig2_013003</name>
</gene>
<reference evidence="1" key="1">
    <citation type="submission" date="2022-04" db="EMBL/GenBank/DDBJ databases">
        <title>Carnegiea gigantea Genome sequencing and assembly v2.</title>
        <authorList>
            <person name="Copetti D."/>
            <person name="Sanderson M.J."/>
            <person name="Burquez A."/>
            <person name="Wojciechowski M.F."/>
        </authorList>
    </citation>
    <scope>NUCLEOTIDE SEQUENCE</scope>
    <source>
        <strain evidence="1">SGP5-SGP5p</strain>
        <tissue evidence="1">Aerial part</tissue>
    </source>
</reference>
<name>A0A9Q1K9Y0_9CARY</name>
<proteinExistence type="predicted"/>
<dbReference type="EMBL" id="JAKOGI010000234">
    <property type="protein sequence ID" value="KAJ8439007.1"/>
    <property type="molecule type" value="Genomic_DNA"/>
</dbReference>
<protein>
    <submittedName>
        <fullName evidence="1">Uncharacterized protein</fullName>
    </submittedName>
</protein>
<sequence>MLNPMLVLLWYGKKQPAQYRTFKWLAFKISLLVVQLNKAQTEAVRSMGFAFFLKVDLKQIYERFLKWLVDNFDPYSICFKLPYGQKFLVTAFDVYVTLGVPIGGRKIIDITKSSMDEEYDKNQHLANAQMMNKGQEGHVGLGNVERERSDKLKIKRMKVNQFNNRMPPKRL</sequence>
<evidence type="ECO:0000313" key="2">
    <source>
        <dbReference type="Proteomes" id="UP001153076"/>
    </source>
</evidence>